<gene>
    <name evidence="1" type="ORF">ACFQXB_12410</name>
</gene>
<dbReference type="Gene3D" id="2.40.10.270">
    <property type="entry name" value="Bacteriophage SPP1 head-tail adaptor protein"/>
    <property type="match status" value="1"/>
</dbReference>
<name>A0ABW2UNW0_9RHOB</name>
<sequence length="112" mass="12329">MKPVNLRQAMVLEEPVHLPDGAGGFAESWEPLGTLWAEIVAGSGRERVADIVTLSMVPWRITVRGAPIGAPSRPRPGQRFRDGLRVFRILSVSERDAAGRYLTCLAHEEVAR</sequence>
<reference evidence="2" key="1">
    <citation type="journal article" date="2019" name="Int. J. Syst. Evol. Microbiol.">
        <title>The Global Catalogue of Microorganisms (GCM) 10K type strain sequencing project: providing services to taxonomists for standard genome sequencing and annotation.</title>
        <authorList>
            <consortium name="The Broad Institute Genomics Platform"/>
            <consortium name="The Broad Institute Genome Sequencing Center for Infectious Disease"/>
            <person name="Wu L."/>
            <person name="Ma J."/>
        </authorList>
    </citation>
    <scope>NUCLEOTIDE SEQUENCE [LARGE SCALE GENOMIC DNA]</scope>
    <source>
        <strain evidence="2">CGMCC 1.12750</strain>
    </source>
</reference>
<dbReference type="Pfam" id="PF05521">
    <property type="entry name" value="Phage_HCP"/>
    <property type="match status" value="1"/>
</dbReference>
<comment type="caution">
    <text evidence="1">The sequence shown here is derived from an EMBL/GenBank/DDBJ whole genome shotgun (WGS) entry which is preliminary data.</text>
</comment>
<evidence type="ECO:0000313" key="2">
    <source>
        <dbReference type="Proteomes" id="UP001596516"/>
    </source>
</evidence>
<dbReference type="Proteomes" id="UP001596516">
    <property type="component" value="Unassembled WGS sequence"/>
</dbReference>
<evidence type="ECO:0000313" key="1">
    <source>
        <dbReference type="EMBL" id="MFC7705000.1"/>
    </source>
</evidence>
<dbReference type="InterPro" id="IPR038666">
    <property type="entry name" value="SSP1_head-tail_sf"/>
</dbReference>
<dbReference type="RefSeq" id="WP_377404106.1">
    <property type="nucleotide sequence ID" value="NZ_JBHTFQ010000006.1"/>
</dbReference>
<accession>A0ABW2UNW0</accession>
<proteinExistence type="predicted"/>
<keyword evidence="2" id="KW-1185">Reference proteome</keyword>
<dbReference type="InterPro" id="IPR008767">
    <property type="entry name" value="Phage_SPP1_head-tail_adaptor"/>
</dbReference>
<organism evidence="1 2">
    <name type="scientific">Plastorhodobacter daqingensis</name>
    <dbReference type="NCBI Taxonomy" id="1387281"/>
    <lineage>
        <taxon>Bacteria</taxon>
        <taxon>Pseudomonadati</taxon>
        <taxon>Pseudomonadota</taxon>
        <taxon>Alphaproteobacteria</taxon>
        <taxon>Rhodobacterales</taxon>
        <taxon>Paracoccaceae</taxon>
        <taxon>Plastorhodobacter</taxon>
    </lineage>
</organism>
<protein>
    <submittedName>
        <fullName evidence="1">Head-tail adaptor protein</fullName>
    </submittedName>
</protein>
<dbReference type="EMBL" id="JBHTFQ010000006">
    <property type="protein sequence ID" value="MFC7705000.1"/>
    <property type="molecule type" value="Genomic_DNA"/>
</dbReference>